<name>A0ACB8T3J1_9AGAM</name>
<organism evidence="1 2">
    <name type="scientific">Artomyces pyxidatus</name>
    <dbReference type="NCBI Taxonomy" id="48021"/>
    <lineage>
        <taxon>Eukaryota</taxon>
        <taxon>Fungi</taxon>
        <taxon>Dikarya</taxon>
        <taxon>Basidiomycota</taxon>
        <taxon>Agaricomycotina</taxon>
        <taxon>Agaricomycetes</taxon>
        <taxon>Russulales</taxon>
        <taxon>Auriscalpiaceae</taxon>
        <taxon>Artomyces</taxon>
    </lineage>
</organism>
<reference evidence="1" key="1">
    <citation type="submission" date="2021-03" db="EMBL/GenBank/DDBJ databases">
        <authorList>
            <consortium name="DOE Joint Genome Institute"/>
            <person name="Ahrendt S."/>
            <person name="Looney B.P."/>
            <person name="Miyauchi S."/>
            <person name="Morin E."/>
            <person name="Drula E."/>
            <person name="Courty P.E."/>
            <person name="Chicoki N."/>
            <person name="Fauchery L."/>
            <person name="Kohler A."/>
            <person name="Kuo A."/>
            <person name="Labutti K."/>
            <person name="Pangilinan J."/>
            <person name="Lipzen A."/>
            <person name="Riley R."/>
            <person name="Andreopoulos W."/>
            <person name="He G."/>
            <person name="Johnson J."/>
            <person name="Barry K.W."/>
            <person name="Grigoriev I.V."/>
            <person name="Nagy L."/>
            <person name="Hibbett D."/>
            <person name="Henrissat B."/>
            <person name="Matheny P.B."/>
            <person name="Labbe J."/>
            <person name="Martin F."/>
        </authorList>
    </citation>
    <scope>NUCLEOTIDE SEQUENCE</scope>
    <source>
        <strain evidence="1">HHB10654</strain>
    </source>
</reference>
<accession>A0ACB8T3J1</accession>
<keyword evidence="2" id="KW-1185">Reference proteome</keyword>
<gene>
    <name evidence="1" type="ORF">BV25DRAFT_595517</name>
</gene>
<proteinExistence type="predicted"/>
<evidence type="ECO:0000313" key="2">
    <source>
        <dbReference type="Proteomes" id="UP000814140"/>
    </source>
</evidence>
<comment type="caution">
    <text evidence="1">The sequence shown here is derived from an EMBL/GenBank/DDBJ whole genome shotgun (WGS) entry which is preliminary data.</text>
</comment>
<evidence type="ECO:0000313" key="1">
    <source>
        <dbReference type="EMBL" id="KAI0062678.1"/>
    </source>
</evidence>
<sequence length="157" mass="17270">MAVTDTSQPVPDPVPHITLLGVEPYHRIAPGARLRDARDSDRARRDGHPSYVQVVIPSPSISEGGVRQALVSRAGSSHRGLNLAYILVTAVLRNIQAVWFYLYPERPPNVALLLPVLSHPMALPCRDTRTFEPCQKRCILNVPKTIPALSDAQTKVP</sequence>
<reference evidence="1" key="2">
    <citation type="journal article" date="2022" name="New Phytol.">
        <title>Evolutionary transition to the ectomycorrhizal habit in the genomes of a hyperdiverse lineage of mushroom-forming fungi.</title>
        <authorList>
            <person name="Looney B."/>
            <person name="Miyauchi S."/>
            <person name="Morin E."/>
            <person name="Drula E."/>
            <person name="Courty P.E."/>
            <person name="Kohler A."/>
            <person name="Kuo A."/>
            <person name="LaButti K."/>
            <person name="Pangilinan J."/>
            <person name="Lipzen A."/>
            <person name="Riley R."/>
            <person name="Andreopoulos W."/>
            <person name="He G."/>
            <person name="Johnson J."/>
            <person name="Nolan M."/>
            <person name="Tritt A."/>
            <person name="Barry K.W."/>
            <person name="Grigoriev I.V."/>
            <person name="Nagy L.G."/>
            <person name="Hibbett D."/>
            <person name="Henrissat B."/>
            <person name="Matheny P.B."/>
            <person name="Labbe J."/>
            <person name="Martin F.M."/>
        </authorList>
    </citation>
    <scope>NUCLEOTIDE SEQUENCE</scope>
    <source>
        <strain evidence="1">HHB10654</strain>
    </source>
</reference>
<dbReference type="EMBL" id="MU277206">
    <property type="protein sequence ID" value="KAI0062678.1"/>
    <property type="molecule type" value="Genomic_DNA"/>
</dbReference>
<protein>
    <submittedName>
        <fullName evidence="1">Uncharacterized protein</fullName>
    </submittedName>
</protein>
<dbReference type="Proteomes" id="UP000814140">
    <property type="component" value="Unassembled WGS sequence"/>
</dbReference>